<feature type="region of interest" description="Disordered" evidence="9">
    <location>
        <begin position="204"/>
        <end position="573"/>
    </location>
</feature>
<dbReference type="GO" id="GO:0015369">
    <property type="term" value="F:calcium:proton antiporter activity"/>
    <property type="evidence" value="ECO:0007669"/>
    <property type="project" value="TreeGrafter"/>
</dbReference>
<organism evidence="13 14">
    <name type="scientific">Mixia osmundae (strain CBS 9802 / IAM 14324 / JCM 22182 / KY 12970)</name>
    <dbReference type="NCBI Taxonomy" id="764103"/>
    <lineage>
        <taxon>Eukaryota</taxon>
        <taxon>Fungi</taxon>
        <taxon>Dikarya</taxon>
        <taxon>Basidiomycota</taxon>
        <taxon>Pucciniomycotina</taxon>
        <taxon>Mixiomycetes</taxon>
        <taxon>Mixiales</taxon>
        <taxon>Mixiaceae</taxon>
        <taxon>Mixia</taxon>
    </lineage>
</organism>
<accession>G7DTI4</accession>
<keyword evidence="3" id="KW-0813">Transport</keyword>
<evidence type="ECO:0000256" key="7">
    <source>
        <dbReference type="ARBA" id="ARBA00023065"/>
    </source>
</evidence>
<dbReference type="InterPro" id="IPR004837">
    <property type="entry name" value="NaCa_Exmemb"/>
</dbReference>
<evidence type="ECO:0000259" key="12">
    <source>
        <dbReference type="Pfam" id="PF03733"/>
    </source>
</evidence>
<feature type="domain" description="Inner membrane component" evidence="12">
    <location>
        <begin position="635"/>
        <end position="686"/>
    </location>
</feature>
<dbReference type="HOGENOM" id="CLU_001583_3_1_1"/>
<feature type="transmembrane region" description="Helical" evidence="10">
    <location>
        <begin position="1028"/>
        <end position="1050"/>
    </location>
</feature>
<feature type="transmembrane region" description="Helical" evidence="10">
    <location>
        <begin position="1333"/>
        <end position="1356"/>
    </location>
</feature>
<feature type="compositionally biased region" description="Polar residues" evidence="9">
    <location>
        <begin position="706"/>
        <end position="723"/>
    </location>
</feature>
<dbReference type="Proteomes" id="UP000009131">
    <property type="component" value="Unassembled WGS sequence"/>
</dbReference>
<feature type="compositionally biased region" description="Basic and acidic residues" evidence="9">
    <location>
        <begin position="338"/>
        <end position="355"/>
    </location>
</feature>
<reference evidence="13 14" key="1">
    <citation type="journal article" date="2011" name="J. Gen. Appl. Microbiol.">
        <title>Draft genome sequencing of the enigmatic basidiomycete Mixia osmundae.</title>
        <authorList>
            <person name="Nishida H."/>
            <person name="Nagatsuka Y."/>
            <person name="Sugiyama J."/>
        </authorList>
    </citation>
    <scope>NUCLEOTIDE SEQUENCE [LARGE SCALE GENOMIC DNA]</scope>
    <source>
        <strain evidence="14">CBS 9802 / IAM 14324 / JCM 22182 / KY 12970</strain>
    </source>
</reference>
<feature type="compositionally biased region" description="Polar residues" evidence="9">
    <location>
        <begin position="204"/>
        <end position="214"/>
    </location>
</feature>
<feature type="region of interest" description="Disordered" evidence="9">
    <location>
        <begin position="782"/>
        <end position="821"/>
    </location>
</feature>
<dbReference type="InParanoid" id="G7DTI4"/>
<feature type="transmembrane region" description="Helical" evidence="10">
    <location>
        <begin position="952"/>
        <end position="973"/>
    </location>
</feature>
<gene>
    <name evidence="13" type="primary">Mo00477</name>
    <name evidence="13" type="ORF">E5Q_00477</name>
</gene>
<feature type="compositionally biased region" description="Basic and acidic residues" evidence="9">
    <location>
        <begin position="502"/>
        <end position="512"/>
    </location>
</feature>
<feature type="compositionally biased region" description="Acidic residues" evidence="9">
    <location>
        <begin position="550"/>
        <end position="573"/>
    </location>
</feature>
<feature type="compositionally biased region" description="Polar residues" evidence="9">
    <location>
        <begin position="392"/>
        <end position="407"/>
    </location>
</feature>
<evidence type="ECO:0000256" key="3">
    <source>
        <dbReference type="ARBA" id="ARBA00022448"/>
    </source>
</evidence>
<feature type="transmembrane region" description="Helical" evidence="10">
    <location>
        <begin position="1368"/>
        <end position="1388"/>
    </location>
</feature>
<dbReference type="FunFam" id="1.20.1420.30:FF:000014">
    <property type="entry name" value="Cation/H+ exchanger protein 2"/>
    <property type="match status" value="1"/>
</dbReference>
<dbReference type="PANTHER" id="PTHR31503">
    <property type="entry name" value="VACUOLAR CALCIUM ION TRANSPORTER"/>
    <property type="match status" value="1"/>
</dbReference>
<feature type="transmembrane region" description="Helical" evidence="10">
    <location>
        <begin position="1400"/>
        <end position="1420"/>
    </location>
</feature>
<dbReference type="GO" id="GO:0012505">
    <property type="term" value="C:endomembrane system"/>
    <property type="evidence" value="ECO:0007669"/>
    <property type="project" value="UniProtKB-SubCell"/>
</dbReference>
<name>G7DTI4_MIXOS</name>
<evidence type="ECO:0000256" key="2">
    <source>
        <dbReference type="ARBA" id="ARBA00008170"/>
    </source>
</evidence>
<comment type="similarity">
    <text evidence="2">Belongs to the Ca(2+):cation antiporter (CaCA) (TC 2.A.19) family.</text>
</comment>
<dbReference type="Pfam" id="PF01699">
    <property type="entry name" value="Na_Ca_ex"/>
    <property type="match status" value="2"/>
</dbReference>
<feature type="domain" description="Sodium/calcium exchanger membrane region" evidence="11">
    <location>
        <begin position="1330"/>
        <end position="1477"/>
    </location>
</feature>
<feature type="compositionally biased region" description="Low complexity" evidence="9">
    <location>
        <begin position="131"/>
        <end position="144"/>
    </location>
</feature>
<feature type="transmembrane region" description="Helical" evidence="10">
    <location>
        <begin position="1062"/>
        <end position="1084"/>
    </location>
</feature>
<feature type="compositionally biased region" description="Polar residues" evidence="9">
    <location>
        <begin position="92"/>
        <end position="105"/>
    </location>
</feature>
<keyword evidence="6 10" id="KW-1133">Transmembrane helix</keyword>
<dbReference type="Pfam" id="PF03733">
    <property type="entry name" value="YccF"/>
    <property type="match status" value="1"/>
</dbReference>
<dbReference type="InterPro" id="IPR004713">
    <property type="entry name" value="CaH_exchang"/>
</dbReference>
<feature type="region of interest" description="Disordered" evidence="9">
    <location>
        <begin position="1231"/>
        <end position="1254"/>
    </location>
</feature>
<comment type="subcellular location">
    <subcellularLocation>
        <location evidence="1">Endomembrane system</location>
        <topology evidence="1">Multi-pass membrane protein</topology>
    </subcellularLocation>
</comment>
<dbReference type="InterPro" id="IPR044880">
    <property type="entry name" value="NCX_ion-bd_dom_sf"/>
</dbReference>
<feature type="domain" description="Sodium/calcium exchanger membrane region" evidence="11">
    <location>
        <begin position="1000"/>
        <end position="1184"/>
    </location>
</feature>
<dbReference type="Gene3D" id="1.20.1420.30">
    <property type="entry name" value="NCX, central ion-binding region"/>
    <property type="match status" value="2"/>
</dbReference>
<feature type="region of interest" description="Disordered" evidence="9">
    <location>
        <begin position="1"/>
        <end position="168"/>
    </location>
</feature>
<dbReference type="GO" id="GO:0005774">
    <property type="term" value="C:vacuolar membrane"/>
    <property type="evidence" value="ECO:0007669"/>
    <property type="project" value="UniProtKB-ARBA"/>
</dbReference>
<dbReference type="GO" id="GO:0006874">
    <property type="term" value="P:intracellular calcium ion homeostasis"/>
    <property type="evidence" value="ECO:0007669"/>
    <property type="project" value="TreeGrafter"/>
</dbReference>
<sequence length="1501" mass="162372">MADNEGDPFDRDFAPARDVPDESSITAHRPQQSGNGSPARASQASGSQYDAGLSSTPRPSSALMNFGSNARNNPRSTAGEQPSPRLDHIPLTSASTLNSPAQMQTFLPVDQPNASIDASPRSRDFNQTFLGRGRAPSGAGAAQRSTSARPSILLNPSQAGRSPNLANVSLTAPSSATIAPNHARSASWARSTMSDAGASILSDDISSPARTAQFANAYDQPRSDSRTRSGTTGQIPSGRAKGKAAVAGPPAAPPLSRQASQAPKGRARAKSRSRRRGSDSGSDDEQLEPTPDRSHNVSVGALGMVSNTGELEGDDEVHRRDRGEELVRKRMRERKKERKEAEKREKKRQDEEQKQVQKAANARPRAISRGMSEPGPSSQWRSESMPPGRPKSTFNQQESLSTASQGTMEDDRDNVSPLSATFRGRWRDIQALSAEASSSRDASVASWQGKLTADDADPETRPASSVTFNEAEAAARDRSVTPTRLAHGARSSIGQESASRQAEARPMSRHETTSAAVPAAGSQASSRRPSDAHSYAGTTERSASDKPLQSDDEDMEAEPEPLEDDDIDEDDDEDIDDADVEYTLKDRQDAINIEHPFGLPIWKPALYKKSRSVHRNAETALHEAPSLQAERHLLVGNILWTILFGFVLFLVCAIVGSVLFIVPWGGAKYARVVWELASYLFWPFGRYVEGHDEDQSGETDEGSLDRSATASPSKPQSTDTSVVGTRRDSDGTLQGLPSNAPATAEDSLIRRSGSSVVAARKLAFAEPSDERSPLVRRCATDPELSSHSLLEDDPKGSLPSTSSSHYGTFSPSSGKPRPRQKPTIRVRALGRLTYWVAFWLVIAPVMLVICVLCWGLVFTIPMAKLLWVLLCHLAKEPLSLHFRSPKPFDPEAVTEGDGTLKSYRRKFRPGQPAPIHSHKTYAASKAAGRLDGPGSTILLCTYRAIGLQYYKYTVDGVNIMFINLLPFIIFVILDDFFLEPYVHRHQIGGLIGFVAAQPTIFVLALLSVIPLSYFIGMAVASISAQSSIGMGAVINATFGSIIEVILYGIALTRGKSVLVEGSIVGSLLAGVLLMPGVSMIGGAFRRKEQRFNARSAGVTSTMLIMAIIGALTPTMFYEVYGTFELTCTGCPTDRQDSESWQCKRCSYAHIDPVDDPFYQGTVKLLSYYCSVILLLSYLIGLWFSLRTHASQIWQNAHALPPAVLPARPDHIHDSQRSHATAVSSGAATGADVSTVLSPGNGHADANHYNKKKADPSSIEALLTDPVSSYLPDSLKAPELRESVQELMQRVGERVRQLPPIHEATRLAAAHDAAAEEPAGHDAPNWSRVKSYSVLLACTILYALIAEVLVGVVDVVLEGSGIPEKLLGVTLFALVPNTTEFMNAISFAINGNIALSMEIGSAYAIQVCLLQIPAMVAFTALYSSRRSTMIGHAFTLVFPRWDVIAIMFSVFLLTYVYIEARSNYYRGSVLVLSYLVLMGGFAFGPAGADTEVNPLMLMKNLL</sequence>
<keyword evidence="7" id="KW-0406">Ion transport</keyword>
<evidence type="ECO:0000313" key="14">
    <source>
        <dbReference type="Proteomes" id="UP000009131"/>
    </source>
</evidence>
<feature type="compositionally biased region" description="Polar residues" evidence="9">
    <location>
        <begin position="23"/>
        <end position="80"/>
    </location>
</feature>
<evidence type="ECO:0000256" key="9">
    <source>
        <dbReference type="SAM" id="MobiDB-lite"/>
    </source>
</evidence>
<keyword evidence="8 10" id="KW-0472">Membrane</keyword>
<feature type="compositionally biased region" description="Basic and acidic residues" evidence="9">
    <location>
        <begin position="8"/>
        <end position="20"/>
    </location>
</feature>
<dbReference type="FunCoup" id="G7DTI4">
    <property type="interactions" value="106"/>
</dbReference>
<feature type="compositionally biased region" description="Basic and acidic residues" evidence="9">
    <location>
        <begin position="1244"/>
        <end position="1254"/>
    </location>
</feature>
<feature type="transmembrane region" description="Helical" evidence="10">
    <location>
        <begin position="1096"/>
        <end position="1116"/>
    </location>
</feature>
<reference evidence="13 14" key="2">
    <citation type="journal article" date="2012" name="Open Biol.">
        <title>Characteristics of nucleosomes and linker DNA regions on the genome of the basidiomycete Mixia osmundae revealed by mono- and dinucleosome mapping.</title>
        <authorList>
            <person name="Nishida H."/>
            <person name="Kondo S."/>
            <person name="Matsumoto T."/>
            <person name="Suzuki Y."/>
            <person name="Yoshikawa H."/>
            <person name="Taylor T.D."/>
            <person name="Sugiyama J."/>
        </authorList>
    </citation>
    <scope>NUCLEOTIDE SEQUENCE [LARGE SCALE GENOMIC DNA]</scope>
    <source>
        <strain evidence="14">CBS 9802 / IAM 14324 / JCM 22182 / KY 12970</strain>
    </source>
</reference>
<dbReference type="InterPro" id="IPR005185">
    <property type="entry name" value="YccF"/>
</dbReference>
<dbReference type="OMA" id="YTCTVIL"/>
<dbReference type="RefSeq" id="XP_014571404.1">
    <property type="nucleotide sequence ID" value="XM_014715918.1"/>
</dbReference>
<evidence type="ECO:0000256" key="8">
    <source>
        <dbReference type="ARBA" id="ARBA00023136"/>
    </source>
</evidence>
<evidence type="ECO:0000256" key="4">
    <source>
        <dbReference type="ARBA" id="ARBA00022553"/>
    </source>
</evidence>
<feature type="compositionally biased region" description="Polar residues" evidence="9">
    <location>
        <begin position="731"/>
        <end position="741"/>
    </location>
</feature>
<evidence type="ECO:0000259" key="11">
    <source>
        <dbReference type="Pfam" id="PF01699"/>
    </source>
</evidence>
<dbReference type="STRING" id="764103.G7DTI4"/>
<evidence type="ECO:0000256" key="6">
    <source>
        <dbReference type="ARBA" id="ARBA00022989"/>
    </source>
</evidence>
<keyword evidence="5 10" id="KW-0812">Transmembrane</keyword>
<dbReference type="eggNOG" id="KOG1397">
    <property type="taxonomic scope" value="Eukaryota"/>
</dbReference>
<evidence type="ECO:0008006" key="15">
    <source>
        <dbReference type="Google" id="ProtNLM"/>
    </source>
</evidence>
<protein>
    <recommendedName>
        <fullName evidence="15">Sodium/calcium exchanger membrane region domain-containing protein</fullName>
    </recommendedName>
</protein>
<feature type="transmembrane region" description="Helical" evidence="10">
    <location>
        <begin position="638"/>
        <end position="662"/>
    </location>
</feature>
<keyword evidence="4" id="KW-0597">Phosphoprotein</keyword>
<dbReference type="PANTHER" id="PTHR31503:SF10">
    <property type="entry name" value="VNX1 PROTEIN"/>
    <property type="match status" value="1"/>
</dbReference>
<feature type="compositionally biased region" description="Basic and acidic residues" evidence="9">
    <location>
        <begin position="316"/>
        <end position="328"/>
    </location>
</feature>
<comment type="caution">
    <text evidence="13">The sequence shown here is derived from an EMBL/GenBank/DDBJ whole genome shotgun (WGS) entry which is preliminary data.</text>
</comment>
<evidence type="ECO:0000256" key="5">
    <source>
        <dbReference type="ARBA" id="ARBA00022692"/>
    </source>
</evidence>
<feature type="region of interest" description="Disordered" evidence="9">
    <location>
        <begin position="692"/>
        <end position="747"/>
    </location>
</feature>
<feature type="compositionally biased region" description="Basic residues" evidence="9">
    <location>
        <begin position="265"/>
        <end position="275"/>
    </location>
</feature>
<evidence type="ECO:0000256" key="1">
    <source>
        <dbReference type="ARBA" id="ARBA00004127"/>
    </source>
</evidence>
<proteinExistence type="inferred from homology"/>
<feature type="transmembrane region" description="Helical" evidence="10">
    <location>
        <begin position="1165"/>
        <end position="1185"/>
    </location>
</feature>
<keyword evidence="14" id="KW-1185">Reference proteome</keyword>
<feature type="transmembrane region" description="Helical" evidence="10">
    <location>
        <begin position="828"/>
        <end position="849"/>
    </location>
</feature>
<dbReference type="EMBL" id="BABT02000025">
    <property type="protein sequence ID" value="GAA93831.1"/>
    <property type="molecule type" value="Genomic_DNA"/>
</dbReference>
<evidence type="ECO:0000313" key="13">
    <source>
        <dbReference type="EMBL" id="GAA93831.1"/>
    </source>
</evidence>
<feature type="transmembrane region" description="Helical" evidence="10">
    <location>
        <begin position="993"/>
        <end position="1016"/>
    </location>
</feature>
<feature type="compositionally biased region" description="Polar residues" evidence="9">
    <location>
        <begin position="798"/>
        <end position="813"/>
    </location>
</feature>
<feature type="transmembrane region" description="Helical" evidence="10">
    <location>
        <begin position="1469"/>
        <end position="1487"/>
    </location>
</feature>
<feature type="transmembrane region" description="Helical" evidence="10">
    <location>
        <begin position="1440"/>
        <end position="1457"/>
    </location>
</feature>
<evidence type="ECO:0000256" key="10">
    <source>
        <dbReference type="SAM" id="Phobius"/>
    </source>
</evidence>
<feature type="compositionally biased region" description="Polar residues" evidence="9">
    <location>
        <begin position="145"/>
        <end position="168"/>
    </location>
</feature>
<dbReference type="OrthoDB" id="16982at2759"/>